<evidence type="ECO:0000313" key="3">
    <source>
        <dbReference type="Proteomes" id="UP000553756"/>
    </source>
</evidence>
<protein>
    <recommendedName>
        <fullName evidence="1">HTH cro/C1-type domain-containing protein</fullName>
    </recommendedName>
</protein>
<evidence type="ECO:0000259" key="1">
    <source>
        <dbReference type="PROSITE" id="PS50943"/>
    </source>
</evidence>
<dbReference type="InterPro" id="IPR013975">
    <property type="entry name" value="Tscrpt_reg_BetR_N"/>
</dbReference>
<dbReference type="SUPFAM" id="SSF47413">
    <property type="entry name" value="lambda repressor-like DNA-binding domains"/>
    <property type="match status" value="1"/>
</dbReference>
<evidence type="ECO:0000313" key="2">
    <source>
        <dbReference type="EMBL" id="NMN02814.1"/>
    </source>
</evidence>
<keyword evidence="3" id="KW-1185">Reference proteome</keyword>
<sequence length="84" mass="9343">MSDLTDNEIAARNLDAERVRRRKTVGDIANALSVSESMVYGILKGDIEISITMVSKIAPIFDMSVYQLMMLLLQPIDSIKQVKA</sequence>
<dbReference type="Pfam" id="PF08667">
    <property type="entry name" value="BetR"/>
    <property type="match status" value="1"/>
</dbReference>
<dbReference type="InterPro" id="IPR001387">
    <property type="entry name" value="Cro/C1-type_HTH"/>
</dbReference>
<name>A0ABX1SZU8_9BIFI</name>
<organism evidence="2 3">
    <name type="scientific">Bifidobacterium panos</name>
    <dbReference type="NCBI Taxonomy" id="2675321"/>
    <lineage>
        <taxon>Bacteria</taxon>
        <taxon>Bacillati</taxon>
        <taxon>Actinomycetota</taxon>
        <taxon>Actinomycetes</taxon>
        <taxon>Bifidobacteriales</taxon>
        <taxon>Bifidobacteriaceae</taxon>
        <taxon>Bifidobacterium</taxon>
    </lineage>
</organism>
<comment type="caution">
    <text evidence="2">The sequence shown here is derived from an EMBL/GenBank/DDBJ whole genome shotgun (WGS) entry which is preliminary data.</text>
</comment>
<dbReference type="InterPro" id="IPR010982">
    <property type="entry name" value="Lambda_DNA-bd_dom_sf"/>
</dbReference>
<dbReference type="SMART" id="SM00530">
    <property type="entry name" value="HTH_XRE"/>
    <property type="match status" value="1"/>
</dbReference>
<dbReference type="Proteomes" id="UP000553756">
    <property type="component" value="Unassembled WGS sequence"/>
</dbReference>
<reference evidence="2 3" key="1">
    <citation type="submission" date="2020-02" db="EMBL/GenBank/DDBJ databases">
        <title>Characterization of phylogenetic diversity of novel bifidobacterial species isolated in Czech ZOOs.</title>
        <authorList>
            <person name="Lugli G.A."/>
            <person name="Vera N.B."/>
            <person name="Ventura M."/>
        </authorList>
    </citation>
    <scope>NUCLEOTIDE SEQUENCE [LARGE SCALE GENOMIC DNA]</scope>
    <source>
        <strain evidence="2 3">DSM 109963</strain>
    </source>
</reference>
<proteinExistence type="predicted"/>
<dbReference type="Gene3D" id="1.10.260.40">
    <property type="entry name" value="lambda repressor-like DNA-binding domains"/>
    <property type="match status" value="1"/>
</dbReference>
<dbReference type="EMBL" id="JAAIIJ010000034">
    <property type="protein sequence ID" value="NMN02814.1"/>
    <property type="molecule type" value="Genomic_DNA"/>
</dbReference>
<gene>
    <name evidence="2" type="ORF">G1C94_1436</name>
</gene>
<dbReference type="PROSITE" id="PS50943">
    <property type="entry name" value="HTH_CROC1"/>
    <property type="match status" value="1"/>
</dbReference>
<feature type="domain" description="HTH cro/C1-type" evidence="1">
    <location>
        <begin position="14"/>
        <end position="68"/>
    </location>
</feature>
<dbReference type="RefSeq" id="WP_172147160.1">
    <property type="nucleotide sequence ID" value="NZ_JAAIIJ010000034.1"/>
</dbReference>
<accession>A0ABX1SZU8</accession>